<name>A0A2H0UKC3_9BACT</name>
<dbReference type="EMBL" id="PFBD01000023">
    <property type="protein sequence ID" value="PIR86849.1"/>
    <property type="molecule type" value="Genomic_DNA"/>
</dbReference>
<feature type="domain" description="LTD" evidence="2">
    <location>
        <begin position="1"/>
        <end position="94"/>
    </location>
</feature>
<keyword evidence="1" id="KW-0472">Membrane</keyword>
<comment type="caution">
    <text evidence="3">The sequence shown here is derived from an EMBL/GenBank/DDBJ whole genome shotgun (WGS) entry which is preliminary data.</text>
</comment>
<dbReference type="Gene3D" id="2.60.40.1260">
    <property type="entry name" value="Lamin Tail domain"/>
    <property type="match status" value="1"/>
</dbReference>
<accession>A0A2H0UKC3</accession>
<evidence type="ECO:0000313" key="4">
    <source>
        <dbReference type="Proteomes" id="UP000229526"/>
    </source>
</evidence>
<dbReference type="InterPro" id="IPR001322">
    <property type="entry name" value="Lamin_tail_dom"/>
</dbReference>
<dbReference type="Proteomes" id="UP000229526">
    <property type="component" value="Unassembled WGS sequence"/>
</dbReference>
<keyword evidence="1" id="KW-0812">Transmembrane</keyword>
<proteinExistence type="predicted"/>
<evidence type="ECO:0000313" key="3">
    <source>
        <dbReference type="EMBL" id="PIR86849.1"/>
    </source>
</evidence>
<dbReference type="AlphaFoldDB" id="A0A2H0UKC3"/>
<evidence type="ECO:0000259" key="2">
    <source>
        <dbReference type="PROSITE" id="PS51841"/>
    </source>
</evidence>
<dbReference type="SUPFAM" id="SSF74853">
    <property type="entry name" value="Lamin A/C globular tail domain"/>
    <property type="match status" value="1"/>
</dbReference>
<reference evidence="4" key="1">
    <citation type="submission" date="2017-09" db="EMBL/GenBank/DDBJ databases">
        <title>Depth-based differentiation of microbial function through sediment-hosted aquifers and enrichment of novel symbionts in the deep terrestrial subsurface.</title>
        <authorList>
            <person name="Probst A.J."/>
            <person name="Ladd B."/>
            <person name="Jarett J.K."/>
            <person name="Geller-Mcgrath D.E."/>
            <person name="Sieber C.M.K."/>
            <person name="Emerson J.B."/>
            <person name="Anantharaman K."/>
            <person name="Thomas B.C."/>
            <person name="Malmstrom R."/>
            <person name="Stieglmeier M."/>
            <person name="Klingl A."/>
            <person name="Woyke T."/>
            <person name="Ryan C.M."/>
            <person name="Banfield J.F."/>
        </authorList>
    </citation>
    <scope>NUCLEOTIDE SEQUENCE [LARGE SCALE GENOMIC DNA]</scope>
</reference>
<dbReference type="InterPro" id="IPR036415">
    <property type="entry name" value="Lamin_tail_dom_sf"/>
</dbReference>
<organism evidence="3 4">
    <name type="scientific">Candidatus Harrisonbacteria bacterium CG10_big_fil_rev_8_21_14_0_10_49_15</name>
    <dbReference type="NCBI Taxonomy" id="1974587"/>
    <lineage>
        <taxon>Bacteria</taxon>
        <taxon>Candidatus Harrisoniibacteriota</taxon>
    </lineage>
</organism>
<feature type="transmembrane region" description="Helical" evidence="1">
    <location>
        <begin position="138"/>
        <end position="157"/>
    </location>
</feature>
<sequence length="163" mass="17500">MIKIQEVLPNPAGADKDGEYIILVNQASSSVSLSGWALRDKSGKMFRLDGYELPAGEGLKFMYSVTKITLNNSDEVVELLNSAGEVEDAISYTAAVAEDQPVLQAAALSEEVRAQLFDELAGPGKSVDQATGIYSGQFWLILVLAGVVLANLAMYIFKNAKKP</sequence>
<dbReference type="PROSITE" id="PS51841">
    <property type="entry name" value="LTD"/>
    <property type="match status" value="1"/>
</dbReference>
<gene>
    <name evidence="3" type="ORF">COU11_03265</name>
</gene>
<evidence type="ECO:0000256" key="1">
    <source>
        <dbReference type="SAM" id="Phobius"/>
    </source>
</evidence>
<protein>
    <recommendedName>
        <fullName evidence="2">LTD domain-containing protein</fullName>
    </recommendedName>
</protein>
<dbReference type="Pfam" id="PF00932">
    <property type="entry name" value="LTD"/>
    <property type="match status" value="1"/>
</dbReference>
<keyword evidence="1" id="KW-1133">Transmembrane helix</keyword>